<evidence type="ECO:0000256" key="4">
    <source>
        <dbReference type="ARBA" id="ARBA00022989"/>
    </source>
</evidence>
<evidence type="ECO:0000259" key="13">
    <source>
        <dbReference type="PROSITE" id="PS50157"/>
    </source>
</evidence>
<sequence length="914" mass="100490">MSFDPSKGQWLCEACDRRFASWEKLMQHKAYKQKYGLVHQVYCEACGQDFCDKVTLERHAAQMHPHGQALHCPGCGRGPYSRVGSLMAHVEDGECGQLDSSVLDAMREEKMQFSKQLVQLTQQPVKNSFVSCMPSKISSGPLDAWKAVESVHGPGLKPPDGKSAMFILEDNALADDSSQDKPVFINDSPPNFTHLASAAGTSPKDGRAFVSLGSDDPDSPAFNVARYRSEIVGKYICPKVPCGKTFKNGGGLIGHLRSPAHGDRTFRCPYCLKTFKSLTAIASHAEDSSVNCRIRETDNYGAFMDQLTAGMQRAQVKAEHGGACVTYPNLVFPNRTQRSVTDSGRQRAPTRSPSAALDHSRLAGPPSAAQGTTMPLARRCARTMERTCCALATYTPLVFVYGLTTWAVWVVAGIGTMAPKGSWLGTGSTVVGLALYVLLNWSYTTAVFTDPGSTTNRDGYGLLPTTQGHRHPPATSFTVKSNGELRFCKKCQARKPDRAHHCSTCRRCVLKMDHHCPWLATCLGLRNYKPFFLFLIYTTLLCLYSFAVSSTWVWAEVIEVDVQQLDSLLPVNFIILSILSGIMGIVIGAFTAWHVMLALRGQTTLECLERTRYLSPLRQTYHAAHQPSNKLPQAAQQLVDMHANALPGITRPEEGEDERDSSSAHAPLARMTYEEREREQSRRRYEEYLDEQDSDKLPSAFDLGWKKNLLHLLGPNPWLWAIPVRNTTGDGWSWEASPKWLQARETIRRERQEQRDREINAGWGGSGGGGGGGGNIHNEDDNAFRAPPSGRGMPSKADRILGRDPSLYVDGTSEEGVPMQRLTPRGRGTFHPYSGDDDLLDTDDDDDDDSVGEADGKSNGLSPAQQQQQQQRPVANGRPNWSVGAGASRMLGRGGSSSDRSNPGPLLHQDEGVD</sequence>
<organism evidence="14 15">
    <name type="scientific">Moelleriella libera RCEF 2490</name>
    <dbReference type="NCBI Taxonomy" id="1081109"/>
    <lineage>
        <taxon>Eukaryota</taxon>
        <taxon>Fungi</taxon>
        <taxon>Dikarya</taxon>
        <taxon>Ascomycota</taxon>
        <taxon>Pezizomycotina</taxon>
        <taxon>Sordariomycetes</taxon>
        <taxon>Hypocreomycetidae</taxon>
        <taxon>Hypocreales</taxon>
        <taxon>Clavicipitaceae</taxon>
        <taxon>Moelleriella</taxon>
    </lineage>
</organism>
<keyword evidence="2 14" id="KW-0808">Transferase</keyword>
<dbReference type="AlphaFoldDB" id="A0A168EBZ5"/>
<comment type="catalytic activity">
    <reaction evidence="9">
        <text>L-cysteinyl-[protein] + hexadecanoyl-CoA = S-hexadecanoyl-L-cysteinyl-[protein] + CoA</text>
        <dbReference type="Rhea" id="RHEA:36683"/>
        <dbReference type="Rhea" id="RHEA-COMP:10131"/>
        <dbReference type="Rhea" id="RHEA-COMP:11032"/>
        <dbReference type="ChEBI" id="CHEBI:29950"/>
        <dbReference type="ChEBI" id="CHEBI:57287"/>
        <dbReference type="ChEBI" id="CHEBI:57379"/>
        <dbReference type="ChEBI" id="CHEBI:74151"/>
        <dbReference type="EC" id="2.3.1.225"/>
    </reaction>
</comment>
<proteinExistence type="predicted"/>
<evidence type="ECO:0000256" key="7">
    <source>
        <dbReference type="ARBA" id="ARBA00023288"/>
    </source>
</evidence>
<evidence type="ECO:0000256" key="2">
    <source>
        <dbReference type="ARBA" id="ARBA00022679"/>
    </source>
</evidence>
<evidence type="ECO:0000256" key="10">
    <source>
        <dbReference type="PROSITE-ProRule" id="PRU00042"/>
    </source>
</evidence>
<keyword evidence="10" id="KW-0479">Metal-binding</keyword>
<keyword evidence="6" id="KW-0564">Palmitate</keyword>
<keyword evidence="10" id="KW-0863">Zinc-finger</keyword>
<evidence type="ECO:0000256" key="11">
    <source>
        <dbReference type="SAM" id="MobiDB-lite"/>
    </source>
</evidence>
<feature type="compositionally biased region" description="Gly residues" evidence="11">
    <location>
        <begin position="762"/>
        <end position="775"/>
    </location>
</feature>
<gene>
    <name evidence="14" type="ORF">AAL_03162</name>
</gene>
<keyword evidence="7" id="KW-0449">Lipoprotein</keyword>
<feature type="transmembrane region" description="Helical" evidence="12">
    <location>
        <begin position="388"/>
        <end position="409"/>
    </location>
</feature>
<feature type="region of interest" description="Disordered" evidence="11">
    <location>
        <begin position="336"/>
        <end position="373"/>
    </location>
</feature>
<feature type="region of interest" description="Disordered" evidence="11">
    <location>
        <begin position="752"/>
        <end position="914"/>
    </location>
</feature>
<dbReference type="Pfam" id="PF01529">
    <property type="entry name" value="DHHC"/>
    <property type="match status" value="1"/>
</dbReference>
<comment type="subcellular location">
    <subcellularLocation>
        <location evidence="1">Membrane</location>
        <topology evidence="1">Multi-pass membrane protein</topology>
    </subcellularLocation>
</comment>
<dbReference type="Gene3D" id="3.30.160.60">
    <property type="entry name" value="Classic Zinc Finger"/>
    <property type="match status" value="2"/>
</dbReference>
<reference evidence="14 15" key="1">
    <citation type="journal article" date="2016" name="Genome Biol. Evol.">
        <title>Divergent and convergent evolution of fungal pathogenicity.</title>
        <authorList>
            <person name="Shang Y."/>
            <person name="Xiao G."/>
            <person name="Zheng P."/>
            <person name="Cen K."/>
            <person name="Zhan S."/>
            <person name="Wang C."/>
        </authorList>
    </citation>
    <scope>NUCLEOTIDE SEQUENCE [LARGE SCALE GENOMIC DNA]</scope>
    <source>
        <strain evidence="14 15">RCEF 2490</strain>
    </source>
</reference>
<feature type="compositionally biased region" description="Basic and acidic residues" evidence="11">
    <location>
        <begin position="672"/>
        <end position="687"/>
    </location>
</feature>
<comment type="caution">
    <text evidence="14">The sequence shown here is derived from an EMBL/GenBank/DDBJ whole genome shotgun (WGS) entry which is preliminary data.</text>
</comment>
<dbReference type="GO" id="GO:0016020">
    <property type="term" value="C:membrane"/>
    <property type="evidence" value="ECO:0007669"/>
    <property type="project" value="UniProtKB-SubCell"/>
</dbReference>
<evidence type="ECO:0000256" key="5">
    <source>
        <dbReference type="ARBA" id="ARBA00023136"/>
    </source>
</evidence>
<evidence type="ECO:0000313" key="14">
    <source>
        <dbReference type="EMBL" id="KZZ98644.1"/>
    </source>
</evidence>
<feature type="domain" description="C2H2-type" evidence="13">
    <location>
        <begin position="235"/>
        <end position="261"/>
    </location>
</feature>
<feature type="transmembrane region" description="Helical" evidence="12">
    <location>
        <begin position="573"/>
        <end position="593"/>
    </location>
</feature>
<evidence type="ECO:0000256" key="1">
    <source>
        <dbReference type="ARBA" id="ARBA00004141"/>
    </source>
</evidence>
<dbReference type="SMART" id="SM00355">
    <property type="entry name" value="ZnF_C2H2"/>
    <property type="match status" value="4"/>
</dbReference>
<dbReference type="GO" id="GO:0019706">
    <property type="term" value="F:protein-cysteine S-palmitoyltransferase activity"/>
    <property type="evidence" value="ECO:0007669"/>
    <property type="project" value="UniProtKB-EC"/>
</dbReference>
<feature type="compositionally biased region" description="Polar residues" evidence="11">
    <location>
        <begin position="336"/>
        <end position="353"/>
    </location>
</feature>
<feature type="transmembrane region" description="Helical" evidence="12">
    <location>
        <begin position="531"/>
        <end position="553"/>
    </location>
</feature>
<name>A0A168EBZ5_9HYPO</name>
<dbReference type="OrthoDB" id="302728at2759"/>
<evidence type="ECO:0000256" key="12">
    <source>
        <dbReference type="SAM" id="Phobius"/>
    </source>
</evidence>
<keyword evidence="4 12" id="KW-1133">Transmembrane helix</keyword>
<dbReference type="PROSITE" id="PS50216">
    <property type="entry name" value="DHHC"/>
    <property type="match status" value="1"/>
</dbReference>
<dbReference type="PANTHER" id="PTHR12246">
    <property type="entry name" value="PALMITOYLTRANSFERASE ZDHHC16"/>
    <property type="match status" value="1"/>
</dbReference>
<evidence type="ECO:0000256" key="9">
    <source>
        <dbReference type="ARBA" id="ARBA00048048"/>
    </source>
</evidence>
<feature type="region of interest" description="Disordered" evidence="11">
    <location>
        <begin position="648"/>
        <end position="689"/>
    </location>
</feature>
<dbReference type="PROSITE" id="PS50157">
    <property type="entry name" value="ZINC_FINGER_C2H2_2"/>
    <property type="match status" value="2"/>
</dbReference>
<accession>A0A168EBZ5</accession>
<dbReference type="EMBL" id="AZGY01000005">
    <property type="protein sequence ID" value="KZZ98644.1"/>
    <property type="molecule type" value="Genomic_DNA"/>
</dbReference>
<dbReference type="InterPro" id="IPR013087">
    <property type="entry name" value="Znf_C2H2_type"/>
</dbReference>
<dbReference type="SUPFAM" id="SSF57667">
    <property type="entry name" value="beta-beta-alpha zinc fingers"/>
    <property type="match status" value="1"/>
</dbReference>
<evidence type="ECO:0000313" key="15">
    <source>
        <dbReference type="Proteomes" id="UP000078544"/>
    </source>
</evidence>
<keyword evidence="8" id="KW-0012">Acyltransferase</keyword>
<keyword evidence="15" id="KW-1185">Reference proteome</keyword>
<keyword evidence="10" id="KW-0862">Zinc</keyword>
<evidence type="ECO:0000256" key="6">
    <source>
        <dbReference type="ARBA" id="ARBA00023139"/>
    </source>
</evidence>
<evidence type="ECO:0000256" key="3">
    <source>
        <dbReference type="ARBA" id="ARBA00022692"/>
    </source>
</evidence>
<feature type="transmembrane region" description="Helical" evidence="12">
    <location>
        <begin position="421"/>
        <end position="439"/>
    </location>
</feature>
<evidence type="ECO:0000256" key="8">
    <source>
        <dbReference type="ARBA" id="ARBA00023315"/>
    </source>
</evidence>
<keyword evidence="3 12" id="KW-0812">Transmembrane</keyword>
<dbReference type="PROSITE" id="PS00028">
    <property type="entry name" value="ZINC_FINGER_C2H2_1"/>
    <property type="match status" value="2"/>
</dbReference>
<protein>
    <submittedName>
        <fullName evidence="14">Palmitoyltransferase PFA3</fullName>
    </submittedName>
</protein>
<dbReference type="InterPro" id="IPR001594">
    <property type="entry name" value="Palmitoyltrfase_DHHC"/>
</dbReference>
<feature type="domain" description="C2H2-type" evidence="13">
    <location>
        <begin position="41"/>
        <end position="69"/>
    </location>
</feature>
<dbReference type="InterPro" id="IPR039859">
    <property type="entry name" value="PFA4/ZDH16/20/ERF2-like"/>
</dbReference>
<dbReference type="Proteomes" id="UP000078544">
    <property type="component" value="Unassembled WGS sequence"/>
</dbReference>
<keyword evidence="5 12" id="KW-0472">Membrane</keyword>
<feature type="compositionally biased region" description="Acidic residues" evidence="11">
    <location>
        <begin position="835"/>
        <end position="852"/>
    </location>
</feature>
<dbReference type="GO" id="GO:0008270">
    <property type="term" value="F:zinc ion binding"/>
    <property type="evidence" value="ECO:0007669"/>
    <property type="project" value="UniProtKB-KW"/>
</dbReference>
<dbReference type="STRING" id="1081109.A0A168EBZ5"/>
<dbReference type="InterPro" id="IPR036236">
    <property type="entry name" value="Znf_C2H2_sf"/>
</dbReference>